<comment type="similarity">
    <text evidence="1">Belongs to the WD repeat G protein beta family.</text>
</comment>
<dbReference type="STRING" id="70667.A0A183T7I8"/>
<dbReference type="WBParaSite" id="SSLN_0001290301-mRNA-1">
    <property type="protein sequence ID" value="SSLN_0001290301-mRNA-1"/>
    <property type="gene ID" value="SSLN_0001290301"/>
</dbReference>
<feature type="repeat" description="WD" evidence="5">
    <location>
        <begin position="218"/>
        <end position="259"/>
    </location>
</feature>
<dbReference type="CDD" id="cd00200">
    <property type="entry name" value="WD40"/>
    <property type="match status" value="1"/>
</dbReference>
<evidence type="ECO:0000313" key="6">
    <source>
        <dbReference type="EMBL" id="VDL98821.1"/>
    </source>
</evidence>
<gene>
    <name evidence="6" type="ORF">SSLN_LOCUS12436</name>
</gene>
<evidence type="ECO:0000313" key="8">
    <source>
        <dbReference type="WBParaSite" id="SSLN_0001290301-mRNA-1"/>
    </source>
</evidence>
<evidence type="ECO:0000256" key="1">
    <source>
        <dbReference type="ARBA" id="ARBA00009768"/>
    </source>
</evidence>
<reference evidence="6 7" key="2">
    <citation type="submission" date="2018-11" db="EMBL/GenBank/DDBJ databases">
        <authorList>
            <consortium name="Pathogen Informatics"/>
        </authorList>
    </citation>
    <scope>NUCLEOTIDE SEQUENCE [LARGE SCALE GENOMIC DNA]</scope>
    <source>
        <strain evidence="6 7">NST_G2</strain>
    </source>
</reference>
<dbReference type="InterPro" id="IPR036322">
    <property type="entry name" value="WD40_repeat_dom_sf"/>
</dbReference>
<feature type="repeat" description="WD" evidence="5">
    <location>
        <begin position="132"/>
        <end position="173"/>
    </location>
</feature>
<dbReference type="InterPro" id="IPR019775">
    <property type="entry name" value="WD40_repeat_CS"/>
</dbReference>
<keyword evidence="7" id="KW-1185">Reference proteome</keyword>
<dbReference type="PRINTS" id="PR00320">
    <property type="entry name" value="GPROTEINBRPT"/>
</dbReference>
<name>A0A183T7I8_SCHSO</name>
<dbReference type="PANTHER" id="PTHR19850">
    <property type="entry name" value="GUANINE NUCLEOTIDE-BINDING PROTEIN BETA G PROTEIN BETA"/>
    <property type="match status" value="1"/>
</dbReference>
<dbReference type="InterPro" id="IPR001680">
    <property type="entry name" value="WD40_rpt"/>
</dbReference>
<dbReference type="Gene3D" id="2.130.10.10">
    <property type="entry name" value="YVTN repeat-like/Quinoprotein amine dehydrogenase"/>
    <property type="match status" value="1"/>
</dbReference>
<protein>
    <submittedName>
        <fullName evidence="8">Guanine nucleotide-binding protein subunit beta-5</fullName>
    </submittedName>
</protein>
<evidence type="ECO:0000256" key="2">
    <source>
        <dbReference type="ARBA" id="ARBA00022574"/>
    </source>
</evidence>
<dbReference type="InterPro" id="IPR020472">
    <property type="entry name" value="WD40_PAC1"/>
</dbReference>
<dbReference type="GO" id="GO:0007165">
    <property type="term" value="P:signal transduction"/>
    <property type="evidence" value="ECO:0007669"/>
    <property type="project" value="UniProtKB-KW"/>
</dbReference>
<dbReference type="SMART" id="SM00320">
    <property type="entry name" value="WD40"/>
    <property type="match status" value="7"/>
</dbReference>
<dbReference type="PIRSF" id="PIRSF002394">
    <property type="entry name" value="GN-bd_beta"/>
    <property type="match status" value="1"/>
</dbReference>
<keyword evidence="3" id="KW-0677">Repeat</keyword>
<dbReference type="InterPro" id="IPR015943">
    <property type="entry name" value="WD40/YVTN_repeat-like_dom_sf"/>
</dbReference>
<dbReference type="InterPro" id="IPR001632">
    <property type="entry name" value="WD40_G-protein_beta-like"/>
</dbReference>
<evidence type="ECO:0000313" key="7">
    <source>
        <dbReference type="Proteomes" id="UP000275846"/>
    </source>
</evidence>
<dbReference type="OrthoDB" id="10255630at2759"/>
<keyword evidence="2 5" id="KW-0853">WD repeat</keyword>
<dbReference type="AlphaFoldDB" id="A0A183T7I8"/>
<dbReference type="Pfam" id="PF25391">
    <property type="entry name" value="WD40_Gbeta"/>
    <property type="match status" value="1"/>
</dbReference>
<keyword evidence="4" id="KW-0807">Transducer</keyword>
<dbReference type="PROSITE" id="PS00678">
    <property type="entry name" value="WD_REPEATS_1"/>
    <property type="match status" value="1"/>
</dbReference>
<organism evidence="8">
    <name type="scientific">Schistocephalus solidus</name>
    <name type="common">Tapeworm</name>
    <dbReference type="NCBI Taxonomy" id="70667"/>
    <lineage>
        <taxon>Eukaryota</taxon>
        <taxon>Metazoa</taxon>
        <taxon>Spiralia</taxon>
        <taxon>Lophotrochozoa</taxon>
        <taxon>Platyhelminthes</taxon>
        <taxon>Cestoda</taxon>
        <taxon>Eucestoda</taxon>
        <taxon>Diphyllobothriidea</taxon>
        <taxon>Diphyllobothriidae</taxon>
        <taxon>Schistocephalus</taxon>
    </lineage>
</organism>
<accession>A0A183T7I8</accession>
<dbReference type="Proteomes" id="UP000275846">
    <property type="component" value="Unassembled WGS sequence"/>
</dbReference>
<dbReference type="PROSITE" id="PS50082">
    <property type="entry name" value="WD_REPEATS_2"/>
    <property type="match status" value="5"/>
</dbReference>
<evidence type="ECO:0000256" key="4">
    <source>
        <dbReference type="ARBA" id="ARBA00023224"/>
    </source>
</evidence>
<sequence>MMENSDGRLQHEVDSLKRKLEEDRSKMSDGETVPAFNVKVRRILKGHQGKVLGLAWSLDKRHVVSSSQDGKLLVWDAFSSTKEFCISMPTTWVMACSFSPSNAVVACGGLDNKCTVYPLTPDEDPVTRKKLVATHSSYLSCCLFNMSDHQLLTGSGDSSCILWDVESGQMIQSFHGHAGDVMCIDNSPSECGRVFVSGSSDRCANVWDMRSGQCVQVFQGHDSDVNAVRFFPSGDAFATASDDATIRLFDLRTDRELCVYKKDSVIFGCNAVDFSLSGRLIFGGYNDHVLNVWDVLKGKRVSILYGHENRVSCLRTSPDGNAICTGSWDTTLRVCISIGGFHYASLLMYIRVRGCLTPPLPKFSSAHLRSGI</sequence>
<dbReference type="SUPFAM" id="SSF50978">
    <property type="entry name" value="WD40 repeat-like"/>
    <property type="match status" value="1"/>
</dbReference>
<feature type="repeat" description="WD" evidence="5">
    <location>
        <begin position="304"/>
        <end position="334"/>
    </location>
</feature>
<reference evidence="8" key="1">
    <citation type="submission" date="2016-06" db="UniProtKB">
        <authorList>
            <consortium name="WormBaseParasite"/>
        </authorList>
    </citation>
    <scope>IDENTIFICATION</scope>
</reference>
<evidence type="ECO:0000256" key="3">
    <source>
        <dbReference type="ARBA" id="ARBA00022737"/>
    </source>
</evidence>
<dbReference type="EMBL" id="UYSU01037269">
    <property type="protein sequence ID" value="VDL98821.1"/>
    <property type="molecule type" value="Genomic_DNA"/>
</dbReference>
<evidence type="ECO:0000256" key="5">
    <source>
        <dbReference type="PROSITE-ProRule" id="PRU00221"/>
    </source>
</evidence>
<dbReference type="InterPro" id="IPR016346">
    <property type="entry name" value="G-protein_beta_1-5"/>
</dbReference>
<dbReference type="PROSITE" id="PS50294">
    <property type="entry name" value="WD_REPEATS_REGION"/>
    <property type="match status" value="5"/>
</dbReference>
<dbReference type="PRINTS" id="PR00319">
    <property type="entry name" value="GPROTEINB"/>
</dbReference>
<feature type="repeat" description="WD" evidence="5">
    <location>
        <begin position="174"/>
        <end position="217"/>
    </location>
</feature>
<proteinExistence type="inferred from homology"/>
<feature type="repeat" description="WD" evidence="5">
    <location>
        <begin position="44"/>
        <end position="76"/>
    </location>
</feature>